<sequence length="203" mass="20965">MSSSASLPELLLVTPEPDDASQFDAFLMRLRTALDAGISLVQLRAKTLPAAAYAALAARAATLCHAHGARLILNGPIDDPVAVGADGVHLSSAQLMSLAQRPVALPMLLSAACHDRDQLLHAEHIGADLVTLSPVLPTASHPGAPTLGWPTFAHLCSEARVPIYALGGMTRADIQTARTCGAQGIAAISGLWPVASSTSTVTR</sequence>
<gene>
    <name evidence="4" type="ORF">D7S89_07870</name>
</gene>
<dbReference type="SUPFAM" id="SSF51391">
    <property type="entry name" value="Thiamin phosphate synthase"/>
    <property type="match status" value="1"/>
</dbReference>
<dbReference type="Gene3D" id="3.20.20.70">
    <property type="entry name" value="Aldolase class I"/>
    <property type="match status" value="1"/>
</dbReference>
<dbReference type="Proteomes" id="UP000280434">
    <property type="component" value="Unassembled WGS sequence"/>
</dbReference>
<evidence type="ECO:0000256" key="2">
    <source>
        <dbReference type="ARBA" id="ARBA00022977"/>
    </source>
</evidence>
<comment type="caution">
    <text evidence="4">The sequence shown here is derived from an EMBL/GenBank/DDBJ whole genome shotgun (WGS) entry which is preliminary data.</text>
</comment>
<name>A0A494XS64_9BURK</name>
<reference evidence="4 5" key="1">
    <citation type="submission" date="2018-10" db="EMBL/GenBank/DDBJ databases">
        <title>Paraburkholderia sp. 7MK8-2, isolated from soil.</title>
        <authorList>
            <person name="Gao Z.-H."/>
            <person name="Qiu L.-H."/>
        </authorList>
    </citation>
    <scope>NUCLEOTIDE SEQUENCE [LARGE SCALE GENOMIC DNA]</scope>
    <source>
        <strain evidence="4 5">7MK8-2</strain>
    </source>
</reference>
<dbReference type="InterPro" id="IPR036206">
    <property type="entry name" value="ThiamineP_synth_sf"/>
</dbReference>
<dbReference type="GO" id="GO:0004789">
    <property type="term" value="F:thiamine-phosphate diphosphorylase activity"/>
    <property type="evidence" value="ECO:0007669"/>
    <property type="project" value="TreeGrafter"/>
</dbReference>
<feature type="domain" description="Thiamine phosphate synthase/TenI" evidence="3">
    <location>
        <begin position="11"/>
        <end position="191"/>
    </location>
</feature>
<dbReference type="EMBL" id="RBZV01000002">
    <property type="protein sequence ID" value="RKP50964.1"/>
    <property type="molecule type" value="Genomic_DNA"/>
</dbReference>
<organism evidence="4 5">
    <name type="scientific">Trinickia fusca</name>
    <dbReference type="NCBI Taxonomy" id="2419777"/>
    <lineage>
        <taxon>Bacteria</taxon>
        <taxon>Pseudomonadati</taxon>
        <taxon>Pseudomonadota</taxon>
        <taxon>Betaproteobacteria</taxon>
        <taxon>Burkholderiales</taxon>
        <taxon>Burkholderiaceae</taxon>
        <taxon>Trinickia</taxon>
    </lineage>
</organism>
<dbReference type="RefSeq" id="WP_121277049.1">
    <property type="nucleotide sequence ID" value="NZ_RBZV01000002.1"/>
</dbReference>
<evidence type="ECO:0000256" key="1">
    <source>
        <dbReference type="ARBA" id="ARBA00004948"/>
    </source>
</evidence>
<accession>A0A494XS64</accession>
<dbReference type="OrthoDB" id="9810648at2"/>
<keyword evidence="2" id="KW-0784">Thiamine biosynthesis</keyword>
<protein>
    <submittedName>
        <fullName evidence="4">Thiamine phosphate synthase</fullName>
    </submittedName>
</protein>
<dbReference type="Pfam" id="PF02581">
    <property type="entry name" value="TMP-TENI"/>
    <property type="match status" value="1"/>
</dbReference>
<proteinExistence type="predicted"/>
<dbReference type="InterPro" id="IPR022998">
    <property type="entry name" value="ThiamineP_synth_TenI"/>
</dbReference>
<evidence type="ECO:0000313" key="4">
    <source>
        <dbReference type="EMBL" id="RKP50964.1"/>
    </source>
</evidence>
<evidence type="ECO:0000259" key="3">
    <source>
        <dbReference type="Pfam" id="PF02581"/>
    </source>
</evidence>
<comment type="pathway">
    <text evidence="1">Cofactor biosynthesis; thiamine diphosphate biosynthesis.</text>
</comment>
<dbReference type="GO" id="GO:0005737">
    <property type="term" value="C:cytoplasm"/>
    <property type="evidence" value="ECO:0007669"/>
    <property type="project" value="TreeGrafter"/>
</dbReference>
<dbReference type="PANTHER" id="PTHR20857:SF23">
    <property type="entry name" value="THIAMINE BIOSYNTHETIC BIFUNCTIONAL ENZYME"/>
    <property type="match status" value="1"/>
</dbReference>
<dbReference type="GO" id="GO:0009228">
    <property type="term" value="P:thiamine biosynthetic process"/>
    <property type="evidence" value="ECO:0007669"/>
    <property type="project" value="UniProtKB-KW"/>
</dbReference>
<dbReference type="InterPro" id="IPR013785">
    <property type="entry name" value="Aldolase_TIM"/>
</dbReference>
<keyword evidence="5" id="KW-1185">Reference proteome</keyword>
<evidence type="ECO:0000313" key="5">
    <source>
        <dbReference type="Proteomes" id="UP000280434"/>
    </source>
</evidence>
<dbReference type="AlphaFoldDB" id="A0A494XS64"/>
<dbReference type="CDD" id="cd00564">
    <property type="entry name" value="TMP_TenI"/>
    <property type="match status" value="1"/>
</dbReference>
<dbReference type="PANTHER" id="PTHR20857">
    <property type="entry name" value="THIAMINE-PHOSPHATE PYROPHOSPHORYLASE"/>
    <property type="match status" value="1"/>
</dbReference>